<feature type="compositionally biased region" description="Polar residues" evidence="1">
    <location>
        <begin position="222"/>
        <end position="235"/>
    </location>
</feature>
<feature type="transmembrane region" description="Helical" evidence="2">
    <location>
        <begin position="57"/>
        <end position="80"/>
    </location>
</feature>
<keyword evidence="2" id="KW-1133">Transmembrane helix</keyword>
<feature type="compositionally biased region" description="Low complexity" evidence="1">
    <location>
        <begin position="271"/>
        <end position="290"/>
    </location>
</feature>
<accession>A0A7R9BVB4</accession>
<keyword evidence="4" id="KW-1185">Reference proteome</keyword>
<feature type="region of interest" description="Disordered" evidence="1">
    <location>
        <begin position="116"/>
        <end position="135"/>
    </location>
</feature>
<keyword evidence="2" id="KW-0472">Membrane</keyword>
<dbReference type="Proteomes" id="UP000678499">
    <property type="component" value="Unassembled WGS sequence"/>
</dbReference>
<evidence type="ECO:0000313" key="3">
    <source>
        <dbReference type="EMBL" id="CAD7282253.1"/>
    </source>
</evidence>
<sequence>MTWRAVAVENPDLGQVQQAPTQCHEGCLVSYEPGWLKILGNQQDPSDEELFGVPRSVVIGGAVLGLVALVAGGVFAVPSLRQAVLRRVSRRQRNKIDVERNLLAPVTIQAINQRLRNEQHHQRDREGATADIGNKPQVVALGDVVRVLPPAVAPRPDHSLASQEDAIYIQPANVYENLRPGAAPPSPPPPPPPQQQQQHRTRNTIYANLRAQFLSSSSSLSPTEATSNTRQSQQRPPLRPKPNKAAINNKTRSSSGGGHVNVGADLRDDASAAAAGATAAAVSASAGTSRRASKPSGSAIYAAVKKFEGR</sequence>
<feature type="region of interest" description="Disordered" evidence="1">
    <location>
        <begin position="177"/>
        <end position="200"/>
    </location>
</feature>
<keyword evidence="2" id="KW-0812">Transmembrane</keyword>
<evidence type="ECO:0000256" key="2">
    <source>
        <dbReference type="SAM" id="Phobius"/>
    </source>
</evidence>
<protein>
    <submittedName>
        <fullName evidence="3">Uncharacterized protein</fullName>
    </submittedName>
</protein>
<proteinExistence type="predicted"/>
<dbReference type="EMBL" id="CAJPEX010003646">
    <property type="protein sequence ID" value="CAG0922405.1"/>
    <property type="molecule type" value="Genomic_DNA"/>
</dbReference>
<reference evidence="3" key="1">
    <citation type="submission" date="2020-11" db="EMBL/GenBank/DDBJ databases">
        <authorList>
            <person name="Tran Van P."/>
        </authorList>
    </citation>
    <scope>NUCLEOTIDE SEQUENCE</scope>
</reference>
<feature type="region of interest" description="Disordered" evidence="1">
    <location>
        <begin position="215"/>
        <end position="298"/>
    </location>
</feature>
<gene>
    <name evidence="3" type="ORF">NMOB1V02_LOCUS9882</name>
</gene>
<organism evidence="3">
    <name type="scientific">Notodromas monacha</name>
    <dbReference type="NCBI Taxonomy" id="399045"/>
    <lineage>
        <taxon>Eukaryota</taxon>
        <taxon>Metazoa</taxon>
        <taxon>Ecdysozoa</taxon>
        <taxon>Arthropoda</taxon>
        <taxon>Crustacea</taxon>
        <taxon>Oligostraca</taxon>
        <taxon>Ostracoda</taxon>
        <taxon>Podocopa</taxon>
        <taxon>Podocopida</taxon>
        <taxon>Cypridocopina</taxon>
        <taxon>Cypridoidea</taxon>
        <taxon>Cyprididae</taxon>
        <taxon>Notodromas</taxon>
    </lineage>
</organism>
<feature type="compositionally biased region" description="Pro residues" evidence="1">
    <location>
        <begin position="182"/>
        <end position="194"/>
    </location>
</feature>
<feature type="compositionally biased region" description="Basic and acidic residues" evidence="1">
    <location>
        <begin position="116"/>
        <end position="128"/>
    </location>
</feature>
<dbReference type="AlphaFoldDB" id="A0A7R9BVB4"/>
<evidence type="ECO:0000313" key="4">
    <source>
        <dbReference type="Proteomes" id="UP000678499"/>
    </source>
</evidence>
<evidence type="ECO:0000256" key="1">
    <source>
        <dbReference type="SAM" id="MobiDB-lite"/>
    </source>
</evidence>
<name>A0A7R9BVB4_9CRUS</name>
<dbReference type="EMBL" id="OA885683">
    <property type="protein sequence ID" value="CAD7282253.1"/>
    <property type="molecule type" value="Genomic_DNA"/>
</dbReference>